<dbReference type="SUPFAM" id="SSF52047">
    <property type="entry name" value="RNI-like"/>
    <property type="match status" value="1"/>
</dbReference>
<dbReference type="OrthoDB" id="3543113at2759"/>
<protein>
    <recommendedName>
        <fullName evidence="3">RNI-like protein</fullName>
    </recommendedName>
</protein>
<gene>
    <name evidence="1" type="ORF">PsYK624_124140</name>
</gene>
<evidence type="ECO:0000313" key="1">
    <source>
        <dbReference type="EMBL" id="GJE96220.1"/>
    </source>
</evidence>
<proteinExistence type="predicted"/>
<evidence type="ECO:0000313" key="2">
    <source>
        <dbReference type="Proteomes" id="UP000703269"/>
    </source>
</evidence>
<dbReference type="AlphaFoldDB" id="A0A9P3LIC5"/>
<reference evidence="1 2" key="1">
    <citation type="submission" date="2021-08" db="EMBL/GenBank/DDBJ databases">
        <title>Draft Genome Sequence of Phanerochaete sordida strain YK-624.</title>
        <authorList>
            <person name="Mori T."/>
            <person name="Dohra H."/>
            <person name="Suzuki T."/>
            <person name="Kawagishi H."/>
            <person name="Hirai H."/>
        </authorList>
    </citation>
    <scope>NUCLEOTIDE SEQUENCE [LARGE SCALE GENOMIC DNA]</scope>
    <source>
        <strain evidence="1 2">YK-624</strain>
    </source>
</reference>
<name>A0A9P3LIC5_9APHY</name>
<comment type="caution">
    <text evidence="1">The sequence shown here is derived from an EMBL/GenBank/DDBJ whole genome shotgun (WGS) entry which is preliminary data.</text>
</comment>
<dbReference type="Gene3D" id="3.80.10.10">
    <property type="entry name" value="Ribonuclease Inhibitor"/>
    <property type="match status" value="1"/>
</dbReference>
<dbReference type="EMBL" id="BPQB01000057">
    <property type="protein sequence ID" value="GJE96220.1"/>
    <property type="molecule type" value="Genomic_DNA"/>
</dbReference>
<accession>A0A9P3LIC5</accession>
<evidence type="ECO:0008006" key="3">
    <source>
        <dbReference type="Google" id="ProtNLM"/>
    </source>
</evidence>
<dbReference type="InterPro" id="IPR032675">
    <property type="entry name" value="LRR_dom_sf"/>
</dbReference>
<dbReference type="Proteomes" id="UP000703269">
    <property type="component" value="Unassembled WGS sequence"/>
</dbReference>
<sequence>MRYTLAYPVYSLLHNNPPPTPLLPNLQDLSCYDSILPFIDLVLVPSVKCLTIGSDDGVEPDLFLSITKYGPGLQELRLVDPLELDEGDEAELLPMLLSLTQLTTLKWNDLIPDDALLHLSRLPTLKNLTFCPSSDTYRSLLLNDTSAFSSLSKLVLLVLKAPLLHHTTSFLSAIHPRLLVHLEIDTDALIGRNSFTDPTNAFTAMLKSISRFHTLNELLLEFNPLVADLSGEMLSPLLGLKNLRRFHITGFNLRLALADFEAMAKAWPKLQVLHFHPRESSPDLPMDVLVPFATNCPSLLALAMPIRGPTPDMQQVERPCAPHPSLKTLVSACLSRKIENDPVAFADSLYKIFPHVKLQPQPPIPPFPMWAQRRPPGPAGSVVEAINARLETRRRES</sequence>
<keyword evidence="2" id="KW-1185">Reference proteome</keyword>
<organism evidence="1 2">
    <name type="scientific">Phanerochaete sordida</name>
    <dbReference type="NCBI Taxonomy" id="48140"/>
    <lineage>
        <taxon>Eukaryota</taxon>
        <taxon>Fungi</taxon>
        <taxon>Dikarya</taxon>
        <taxon>Basidiomycota</taxon>
        <taxon>Agaricomycotina</taxon>
        <taxon>Agaricomycetes</taxon>
        <taxon>Polyporales</taxon>
        <taxon>Phanerochaetaceae</taxon>
        <taxon>Phanerochaete</taxon>
    </lineage>
</organism>